<protein>
    <submittedName>
        <fullName evidence="2">Uncharacterized protein</fullName>
    </submittedName>
</protein>
<dbReference type="Proteomes" id="UP000039865">
    <property type="component" value="Unassembled WGS sequence"/>
</dbReference>
<proteinExistence type="predicted"/>
<dbReference type="InParanoid" id="A0A078B4G8"/>
<accession>A0A078B4G8</accession>
<keyword evidence="3" id="KW-1185">Reference proteome</keyword>
<dbReference type="EMBL" id="CCKQ01017301">
    <property type="protein sequence ID" value="CDW89166.1"/>
    <property type="molecule type" value="Genomic_DNA"/>
</dbReference>
<evidence type="ECO:0000313" key="3">
    <source>
        <dbReference type="Proteomes" id="UP000039865"/>
    </source>
</evidence>
<feature type="chain" id="PRO_5001729812" evidence="1">
    <location>
        <begin position="22"/>
        <end position="202"/>
    </location>
</feature>
<keyword evidence="1" id="KW-0732">Signal</keyword>
<dbReference type="PROSITE" id="PS51257">
    <property type="entry name" value="PROKAR_LIPOPROTEIN"/>
    <property type="match status" value="1"/>
</dbReference>
<dbReference type="AlphaFoldDB" id="A0A078B4G8"/>
<evidence type="ECO:0000256" key="1">
    <source>
        <dbReference type="SAM" id="SignalP"/>
    </source>
</evidence>
<reference evidence="2 3" key="1">
    <citation type="submission" date="2014-06" db="EMBL/GenBank/DDBJ databases">
        <authorList>
            <person name="Swart Estienne"/>
        </authorList>
    </citation>
    <scope>NUCLEOTIDE SEQUENCE [LARGE SCALE GENOMIC DNA]</scope>
    <source>
        <strain evidence="2 3">130c</strain>
    </source>
</reference>
<name>A0A078B4G8_STYLE</name>
<gene>
    <name evidence="2" type="primary">Contig5929.g6353</name>
    <name evidence="2" type="ORF">STYLEM_18297</name>
</gene>
<evidence type="ECO:0000313" key="2">
    <source>
        <dbReference type="EMBL" id="CDW89166.1"/>
    </source>
</evidence>
<sequence length="202" mass="23188">MKALKMMTVCTIAFACQLSNAQLVLPTGLELQRLLRYGLQPQVIVYPDVEAVQTMRNREQRTDIIPKQWYIDHYAGIVAPIVMASNSVDAITKTQKAVDFLLTRNYFNSDQIKFLTEMKNECVQDMKMSAQQISLTFPQRFENLVAQHSTGINSDQRLSTLVEKVRDQIKQSMTTAQVYEPNVSAIDLLPYQYRFAELYGQH</sequence>
<organism evidence="2 3">
    <name type="scientific">Stylonychia lemnae</name>
    <name type="common">Ciliate</name>
    <dbReference type="NCBI Taxonomy" id="5949"/>
    <lineage>
        <taxon>Eukaryota</taxon>
        <taxon>Sar</taxon>
        <taxon>Alveolata</taxon>
        <taxon>Ciliophora</taxon>
        <taxon>Intramacronucleata</taxon>
        <taxon>Spirotrichea</taxon>
        <taxon>Stichotrichia</taxon>
        <taxon>Sporadotrichida</taxon>
        <taxon>Oxytrichidae</taxon>
        <taxon>Stylonychinae</taxon>
        <taxon>Stylonychia</taxon>
    </lineage>
</organism>
<feature type="signal peptide" evidence="1">
    <location>
        <begin position="1"/>
        <end position="21"/>
    </location>
</feature>